<evidence type="ECO:0000259" key="1">
    <source>
        <dbReference type="Pfam" id="PF06230"/>
    </source>
</evidence>
<evidence type="ECO:0000259" key="2">
    <source>
        <dbReference type="Pfam" id="PF17930"/>
    </source>
</evidence>
<protein>
    <recommendedName>
        <fullName evidence="5">UDP-2,3-diacylglucosamine pyrophosphatase</fullName>
    </recommendedName>
</protein>
<dbReference type="InterPro" id="IPR041255">
    <property type="entry name" value="LpxI_N"/>
</dbReference>
<accession>A0A7W9ZH41</accession>
<dbReference type="RefSeq" id="WP_184262992.1">
    <property type="nucleotide sequence ID" value="NZ_JACIIX010000004.1"/>
</dbReference>
<name>A0A7W9ZH41_NOVIT</name>
<organism evidence="3 4">
    <name type="scientific">Novispirillum itersonii</name>
    <name type="common">Aquaspirillum itersonii</name>
    <dbReference type="NCBI Taxonomy" id="189"/>
    <lineage>
        <taxon>Bacteria</taxon>
        <taxon>Pseudomonadati</taxon>
        <taxon>Pseudomonadota</taxon>
        <taxon>Alphaproteobacteria</taxon>
        <taxon>Rhodospirillales</taxon>
        <taxon>Novispirillaceae</taxon>
        <taxon>Novispirillum</taxon>
    </lineage>
</organism>
<dbReference type="EMBL" id="JACIIX010000004">
    <property type="protein sequence ID" value="MBB6210164.1"/>
    <property type="molecule type" value="Genomic_DNA"/>
</dbReference>
<dbReference type="PANTHER" id="PTHR39962">
    <property type="entry name" value="BLL4848 PROTEIN"/>
    <property type="match status" value="1"/>
</dbReference>
<dbReference type="AlphaFoldDB" id="A0A7W9ZH41"/>
<evidence type="ECO:0000313" key="4">
    <source>
        <dbReference type="Proteomes" id="UP000544872"/>
    </source>
</evidence>
<feature type="domain" description="LpxI N-terminal" evidence="2">
    <location>
        <begin position="19"/>
        <end position="145"/>
    </location>
</feature>
<sequence length="290" mass="30204">MPPDPGYSDPLPAAADLRKLGLIAGGGELPARVIAACREAGRPLFVLALEGFTNPDCLAEVDHAWIRLGAAGEGFRHLHAHNVQDIVMVGPVRRPSLADLRPDWRATRLFAKVGLKALGDDGLLRAVIAEVEQEGFRVIGVDQILGGHVARRGTLGSVQPDDQALADLAHGAAVARALGQLDVGQGVVVQQGIVLAAEAVEGTDAMLSRCAGLRREGPGGVLVKMCKPQQDRRADLPTVGPVTVMRAAEAGLRGIGVQAGAAVLVDVAEIRRQADALGLFVIGLTEEGTP</sequence>
<feature type="domain" description="LpxI C-terminal" evidence="1">
    <location>
        <begin position="152"/>
        <end position="282"/>
    </location>
</feature>
<dbReference type="InterPro" id="IPR053174">
    <property type="entry name" value="LpxI"/>
</dbReference>
<dbReference type="Gene3D" id="3.40.50.20">
    <property type="match status" value="1"/>
</dbReference>
<comment type="caution">
    <text evidence="3">The sequence shown here is derived from an EMBL/GenBank/DDBJ whole genome shotgun (WGS) entry which is preliminary data.</text>
</comment>
<evidence type="ECO:0008006" key="5">
    <source>
        <dbReference type="Google" id="ProtNLM"/>
    </source>
</evidence>
<keyword evidence="4" id="KW-1185">Reference proteome</keyword>
<dbReference type="InterPro" id="IPR043167">
    <property type="entry name" value="LpxI_C_sf"/>
</dbReference>
<dbReference type="InterPro" id="IPR010415">
    <property type="entry name" value="LpxI_C"/>
</dbReference>
<dbReference type="Pfam" id="PF06230">
    <property type="entry name" value="LpxI_C"/>
    <property type="match status" value="1"/>
</dbReference>
<dbReference type="Pfam" id="PF17930">
    <property type="entry name" value="LpxI_N"/>
    <property type="match status" value="1"/>
</dbReference>
<gene>
    <name evidence="3" type="ORF">FHS48_001574</name>
</gene>
<reference evidence="3 4" key="1">
    <citation type="submission" date="2020-08" db="EMBL/GenBank/DDBJ databases">
        <title>Genomic Encyclopedia of Type Strains, Phase IV (KMG-IV): sequencing the most valuable type-strain genomes for metagenomic binning, comparative biology and taxonomic classification.</title>
        <authorList>
            <person name="Goeker M."/>
        </authorList>
    </citation>
    <scope>NUCLEOTIDE SEQUENCE [LARGE SCALE GENOMIC DNA]</scope>
    <source>
        <strain evidence="3 4">DSM 11590</strain>
    </source>
</reference>
<proteinExistence type="predicted"/>
<dbReference type="Proteomes" id="UP000544872">
    <property type="component" value="Unassembled WGS sequence"/>
</dbReference>
<dbReference type="Gene3D" id="3.40.140.80">
    <property type="match status" value="1"/>
</dbReference>
<evidence type="ECO:0000313" key="3">
    <source>
        <dbReference type="EMBL" id="MBB6210164.1"/>
    </source>
</evidence>
<dbReference type="PANTHER" id="PTHR39962:SF1">
    <property type="entry name" value="LPXI FAMILY PROTEIN"/>
    <property type="match status" value="1"/>
</dbReference>